<comment type="caution">
    <text evidence="1">The sequence shown here is derived from an EMBL/GenBank/DDBJ whole genome shotgun (WGS) entry which is preliminary data.</text>
</comment>
<accession>A0AAE3NK64</accession>
<dbReference type="Proteomes" id="UP001143674">
    <property type="component" value="Unassembled WGS sequence"/>
</dbReference>
<organism evidence="1 2">
    <name type="scientific">Ralstonia solanacearum</name>
    <name type="common">Pseudomonas solanacearum</name>
    <dbReference type="NCBI Taxonomy" id="305"/>
    <lineage>
        <taxon>Bacteria</taxon>
        <taxon>Pseudomonadati</taxon>
        <taxon>Pseudomonadota</taxon>
        <taxon>Betaproteobacteria</taxon>
        <taxon>Burkholderiales</taxon>
        <taxon>Burkholderiaceae</taxon>
        <taxon>Ralstonia</taxon>
        <taxon>Ralstonia solanacearum species complex</taxon>
    </lineage>
</organism>
<sequence length="161" mass="18055">MFLLGIVLAAKMPILSDDEYEGLKRFMGLFYEWFEAKPHYPPEMNPVVVLEGLEKKSRAQAKRGLKMAINDCLQMSSDWTPQQVSDADGRFLKHGAPSLSGLRRSQSKKYLSLLKRGRVTSLVDYYFLKGVVDGGGVDISSEEGKKLVSMLSTYEQSAPKE</sequence>
<evidence type="ECO:0000313" key="1">
    <source>
        <dbReference type="EMBL" id="MDB0524747.1"/>
    </source>
</evidence>
<protein>
    <submittedName>
        <fullName evidence="1">Uncharacterized protein</fullName>
    </submittedName>
</protein>
<evidence type="ECO:0000313" key="2">
    <source>
        <dbReference type="Proteomes" id="UP001143674"/>
    </source>
</evidence>
<name>A0AAE3NK64_RALSL</name>
<dbReference type="EMBL" id="JAIVEX010000017">
    <property type="protein sequence ID" value="MDB0524747.1"/>
    <property type="molecule type" value="Genomic_DNA"/>
</dbReference>
<dbReference type="AlphaFoldDB" id="A0AAE3NK64"/>
<proteinExistence type="predicted"/>
<dbReference type="RefSeq" id="WP_247589204.1">
    <property type="nucleotide sequence ID" value="NZ_JAIVEX010000017.1"/>
</dbReference>
<gene>
    <name evidence="1" type="ORF">LBW55_24340</name>
</gene>
<reference evidence="1" key="1">
    <citation type="submission" date="2021-09" db="EMBL/GenBank/DDBJ databases">
        <title>Genomic analysis of Ralstonia spp.</title>
        <authorList>
            <person name="Aburjaile F."/>
            <person name="Ariute J.C."/>
            <person name="Pais A.K.L."/>
            <person name="Albuquerque G.M.R."/>
            <person name="Silva A.M.F."/>
            <person name="Brenig B."/>
            <person name="Azevedo V."/>
            <person name="Matiuzzi M."/>
            <person name="Ramos R."/>
            <person name="Goes-Neto A."/>
            <person name="Soares S."/>
            <person name="Iseppon A.M.B."/>
            <person name="Souza E."/>
            <person name="Gama M."/>
        </authorList>
    </citation>
    <scope>NUCLEOTIDE SEQUENCE</scope>
    <source>
        <strain evidence="1">B4</strain>
    </source>
</reference>